<sequence length="423" mass="43140">MRSYGPGRAALRNLSTTALALTVVCIGAVPAHAESVRERQWHLDAMQAEEMWKTSQGEGITIAVIDSGVDSSAPDLQGQVLKGKDFSEQPGDAHTDTDGHGTGMASLIAATGAAGPDRGSYGLAPGARILPLKVNTSEGYKNHAEAMEELGADIAPVIRHAADSEARIISISLGGSKKSSELERSVKYALAKGKMILAAVGNSGQGGNDLMYPAATPGVIGVSGVDEDARSMEKAQSGSQVDLAAPGKNMVFACAGAAGICGGSGTSAAAAIASASAALIWAEHPDWTANQVTRVLVNTAGGPRNGDERDDFIGHGAVRPRIALKNPGDPGDPNTNPLPGPYSEKKASSGEKKTAKPGGSEGADDTQPAAAGEDDGSESNWLGYGLATAGILAAGGATGLFVRHRRRTTVPYGPPPPGQYHNH</sequence>
<dbReference type="InterPro" id="IPR015500">
    <property type="entry name" value="Peptidase_S8_subtilisin-rel"/>
</dbReference>
<evidence type="ECO:0000256" key="3">
    <source>
        <dbReference type="ARBA" id="ARBA00022475"/>
    </source>
</evidence>
<dbReference type="GO" id="GO:0004252">
    <property type="term" value="F:serine-type endopeptidase activity"/>
    <property type="evidence" value="ECO:0007669"/>
    <property type="project" value="UniProtKB-UniRule"/>
</dbReference>
<keyword evidence="13" id="KW-0732">Signal</keyword>
<feature type="region of interest" description="Disordered" evidence="11">
    <location>
        <begin position="321"/>
        <end position="378"/>
    </location>
</feature>
<comment type="similarity">
    <text evidence="2 10">Belongs to the peptidase S8 family.</text>
</comment>
<keyword evidence="9 12" id="KW-0472">Membrane</keyword>
<dbReference type="InterPro" id="IPR050131">
    <property type="entry name" value="Peptidase_S8_subtilisin-like"/>
</dbReference>
<dbReference type="PANTHER" id="PTHR43806">
    <property type="entry name" value="PEPTIDASE S8"/>
    <property type="match status" value="1"/>
</dbReference>
<dbReference type="STRING" id="1075402.AN216_15890"/>
<gene>
    <name evidence="15" type="ORF">AN216_15890</name>
</gene>
<accession>A0A1E7KG41</accession>
<keyword evidence="4 10" id="KW-0645">Protease</keyword>
<dbReference type="InterPro" id="IPR036852">
    <property type="entry name" value="Peptidase_S8/S53_dom_sf"/>
</dbReference>
<evidence type="ECO:0000256" key="12">
    <source>
        <dbReference type="SAM" id="Phobius"/>
    </source>
</evidence>
<feature type="active site" description="Charge relay system" evidence="10">
    <location>
        <position position="267"/>
    </location>
</feature>
<evidence type="ECO:0000256" key="2">
    <source>
        <dbReference type="ARBA" id="ARBA00011073"/>
    </source>
</evidence>
<evidence type="ECO:0000256" key="6">
    <source>
        <dbReference type="ARBA" id="ARBA00022801"/>
    </source>
</evidence>
<protein>
    <recommendedName>
        <fullName evidence="14">Peptidase S8/S53 domain-containing protein</fullName>
    </recommendedName>
</protein>
<evidence type="ECO:0000256" key="4">
    <source>
        <dbReference type="ARBA" id="ARBA00022670"/>
    </source>
</evidence>
<feature type="domain" description="Peptidase S8/S53" evidence="14">
    <location>
        <begin position="57"/>
        <end position="315"/>
    </location>
</feature>
<dbReference type="OrthoDB" id="9798386at2"/>
<dbReference type="PRINTS" id="PR00723">
    <property type="entry name" value="SUBTILISIN"/>
</dbReference>
<dbReference type="AlphaFoldDB" id="A0A1E7KG41"/>
<dbReference type="InterPro" id="IPR000209">
    <property type="entry name" value="Peptidase_S8/S53_dom"/>
</dbReference>
<evidence type="ECO:0000256" key="7">
    <source>
        <dbReference type="ARBA" id="ARBA00022825"/>
    </source>
</evidence>
<dbReference type="Gene3D" id="3.40.50.200">
    <property type="entry name" value="Peptidase S8/S53 domain"/>
    <property type="match status" value="1"/>
</dbReference>
<keyword evidence="7 10" id="KW-0720">Serine protease</keyword>
<dbReference type="InterPro" id="IPR023834">
    <property type="entry name" value="T7SS_pept_S8A_mycosin"/>
</dbReference>
<comment type="caution">
    <text evidence="15">The sequence shown here is derived from an EMBL/GenBank/DDBJ whole genome shotgun (WGS) entry which is preliminary data.</text>
</comment>
<dbReference type="PROSITE" id="PS51892">
    <property type="entry name" value="SUBTILASE"/>
    <property type="match status" value="1"/>
</dbReference>
<dbReference type="NCBIfam" id="TIGR03921">
    <property type="entry name" value="T7SS_mycosin"/>
    <property type="match status" value="1"/>
</dbReference>
<keyword evidence="6 10" id="KW-0378">Hydrolase</keyword>
<feature type="compositionally biased region" description="Basic and acidic residues" evidence="11">
    <location>
        <begin position="83"/>
        <end position="99"/>
    </location>
</feature>
<name>A0A1E7KG41_9ACTN</name>
<evidence type="ECO:0000256" key="11">
    <source>
        <dbReference type="SAM" id="MobiDB-lite"/>
    </source>
</evidence>
<evidence type="ECO:0000256" key="8">
    <source>
        <dbReference type="ARBA" id="ARBA00022989"/>
    </source>
</evidence>
<dbReference type="GO" id="GO:0006508">
    <property type="term" value="P:proteolysis"/>
    <property type="evidence" value="ECO:0007669"/>
    <property type="project" value="UniProtKB-KW"/>
</dbReference>
<comment type="subcellular location">
    <subcellularLocation>
        <location evidence="1">Cell membrane</location>
        <topology evidence="1">Single-pass membrane protein</topology>
    </subcellularLocation>
</comment>
<dbReference type="EMBL" id="LJGU01000127">
    <property type="protein sequence ID" value="OEV02876.1"/>
    <property type="molecule type" value="Genomic_DNA"/>
</dbReference>
<feature type="active site" description="Charge relay system" evidence="10">
    <location>
        <position position="100"/>
    </location>
</feature>
<organism evidence="15 16">
    <name type="scientific">Streptomyces oceani</name>
    <dbReference type="NCBI Taxonomy" id="1075402"/>
    <lineage>
        <taxon>Bacteria</taxon>
        <taxon>Bacillati</taxon>
        <taxon>Actinomycetota</taxon>
        <taxon>Actinomycetes</taxon>
        <taxon>Kitasatosporales</taxon>
        <taxon>Streptomycetaceae</taxon>
        <taxon>Streptomyces</taxon>
    </lineage>
</organism>
<dbReference type="PANTHER" id="PTHR43806:SF11">
    <property type="entry name" value="CEREVISIN-RELATED"/>
    <property type="match status" value="1"/>
</dbReference>
<dbReference type="GO" id="GO:0005886">
    <property type="term" value="C:plasma membrane"/>
    <property type="evidence" value="ECO:0007669"/>
    <property type="project" value="UniProtKB-SubCell"/>
</dbReference>
<feature type="signal peptide" evidence="13">
    <location>
        <begin position="1"/>
        <end position="33"/>
    </location>
</feature>
<dbReference type="SUPFAM" id="SSF52743">
    <property type="entry name" value="Subtilisin-like"/>
    <property type="match status" value="1"/>
</dbReference>
<evidence type="ECO:0000259" key="14">
    <source>
        <dbReference type="Pfam" id="PF00082"/>
    </source>
</evidence>
<feature type="compositionally biased region" description="Basic and acidic residues" evidence="11">
    <location>
        <begin position="343"/>
        <end position="354"/>
    </location>
</feature>
<proteinExistence type="inferred from homology"/>
<evidence type="ECO:0000313" key="15">
    <source>
        <dbReference type="EMBL" id="OEV02876.1"/>
    </source>
</evidence>
<keyword evidence="5 12" id="KW-0812">Transmembrane</keyword>
<feature type="chain" id="PRO_5009196482" description="Peptidase S8/S53 domain-containing protein" evidence="13">
    <location>
        <begin position="34"/>
        <end position="423"/>
    </location>
</feature>
<feature type="region of interest" description="Disordered" evidence="11">
    <location>
        <begin position="83"/>
        <end position="103"/>
    </location>
</feature>
<evidence type="ECO:0000256" key="1">
    <source>
        <dbReference type="ARBA" id="ARBA00004162"/>
    </source>
</evidence>
<evidence type="ECO:0000313" key="16">
    <source>
        <dbReference type="Proteomes" id="UP000176101"/>
    </source>
</evidence>
<reference evidence="15 16" key="1">
    <citation type="journal article" date="2016" name="Front. Microbiol.">
        <title>Comparative Genomics Analysis of Streptomyces Species Reveals Their Adaptation to the Marine Environment and Their Diversity at the Genomic Level.</title>
        <authorList>
            <person name="Tian X."/>
            <person name="Zhang Z."/>
            <person name="Yang T."/>
            <person name="Chen M."/>
            <person name="Li J."/>
            <person name="Chen F."/>
            <person name="Yang J."/>
            <person name="Li W."/>
            <person name="Zhang B."/>
            <person name="Zhang Z."/>
            <person name="Wu J."/>
            <person name="Zhang C."/>
            <person name="Long L."/>
            <person name="Xiao J."/>
        </authorList>
    </citation>
    <scope>NUCLEOTIDE SEQUENCE [LARGE SCALE GENOMIC DNA]</scope>
    <source>
        <strain evidence="15 16">SCSIO 02100</strain>
    </source>
</reference>
<dbReference type="PATRIC" id="fig|1075402.3.peg.2111"/>
<feature type="compositionally biased region" description="Low complexity" evidence="11">
    <location>
        <begin position="326"/>
        <end position="337"/>
    </location>
</feature>
<evidence type="ECO:0000256" key="9">
    <source>
        <dbReference type="ARBA" id="ARBA00023136"/>
    </source>
</evidence>
<feature type="transmembrane region" description="Helical" evidence="12">
    <location>
        <begin position="381"/>
        <end position="402"/>
    </location>
</feature>
<dbReference type="RefSeq" id="WP_070197276.1">
    <property type="nucleotide sequence ID" value="NZ_LJGU01000127.1"/>
</dbReference>
<dbReference type="Pfam" id="PF00082">
    <property type="entry name" value="Peptidase_S8"/>
    <property type="match status" value="1"/>
</dbReference>
<keyword evidence="16" id="KW-1185">Reference proteome</keyword>
<feature type="active site" description="Charge relay system" evidence="10">
    <location>
        <position position="66"/>
    </location>
</feature>
<keyword evidence="3" id="KW-1003">Cell membrane</keyword>
<keyword evidence="8 12" id="KW-1133">Transmembrane helix</keyword>
<evidence type="ECO:0000256" key="10">
    <source>
        <dbReference type="PROSITE-ProRule" id="PRU01240"/>
    </source>
</evidence>
<evidence type="ECO:0000256" key="5">
    <source>
        <dbReference type="ARBA" id="ARBA00022692"/>
    </source>
</evidence>
<dbReference type="Proteomes" id="UP000176101">
    <property type="component" value="Unassembled WGS sequence"/>
</dbReference>
<evidence type="ECO:0000256" key="13">
    <source>
        <dbReference type="SAM" id="SignalP"/>
    </source>
</evidence>